<gene>
    <name evidence="14" type="ORF">C4F40_18235</name>
</gene>
<dbReference type="SUPFAM" id="SSF55874">
    <property type="entry name" value="ATPase domain of HSP90 chaperone/DNA topoisomerase II/histidine kinase"/>
    <property type="match status" value="1"/>
</dbReference>
<evidence type="ECO:0000259" key="13">
    <source>
        <dbReference type="PROSITE" id="PS50109"/>
    </source>
</evidence>
<keyword evidence="6" id="KW-0418">Kinase</keyword>
<feature type="transmembrane region" description="Helical" evidence="11">
    <location>
        <begin position="412"/>
        <end position="432"/>
    </location>
</feature>
<evidence type="ECO:0000256" key="3">
    <source>
        <dbReference type="ARBA" id="ARBA00022553"/>
    </source>
</evidence>
<reference evidence="14 15" key="1">
    <citation type="submission" date="2018-02" db="EMBL/GenBank/DDBJ databases">
        <title>Sphingobacterium KA21.</title>
        <authorList>
            <person name="Vasarhelyi B.M."/>
            <person name="Deshmukh S."/>
            <person name="Balint B."/>
            <person name="Kukolya J."/>
        </authorList>
    </citation>
    <scope>NUCLEOTIDE SEQUENCE [LARGE SCALE GENOMIC DNA]</scope>
    <source>
        <strain evidence="14 15">Ka21</strain>
    </source>
</reference>
<dbReference type="SUPFAM" id="SSF48452">
    <property type="entry name" value="TPR-like"/>
    <property type="match status" value="1"/>
</dbReference>
<dbReference type="PANTHER" id="PTHR24421">
    <property type="entry name" value="NITRATE/NITRITE SENSOR PROTEIN NARX-RELATED"/>
    <property type="match status" value="1"/>
</dbReference>
<evidence type="ECO:0000256" key="9">
    <source>
        <dbReference type="PROSITE-ProRule" id="PRU00339"/>
    </source>
</evidence>
<evidence type="ECO:0000256" key="12">
    <source>
        <dbReference type="SAM" id="SignalP"/>
    </source>
</evidence>
<keyword evidence="11" id="KW-0472">Membrane</keyword>
<keyword evidence="5" id="KW-0547">Nucleotide-binding</keyword>
<dbReference type="Pfam" id="PF07730">
    <property type="entry name" value="HisKA_3"/>
    <property type="match status" value="1"/>
</dbReference>
<organism evidence="14 15">
    <name type="scientific">Sphingobacterium pedocola</name>
    <dbReference type="NCBI Taxonomy" id="2082722"/>
    <lineage>
        <taxon>Bacteria</taxon>
        <taxon>Pseudomonadati</taxon>
        <taxon>Bacteroidota</taxon>
        <taxon>Sphingobacteriia</taxon>
        <taxon>Sphingobacteriales</taxon>
        <taxon>Sphingobacteriaceae</taxon>
        <taxon>Sphingobacterium</taxon>
    </lineage>
</organism>
<dbReference type="SMART" id="SM00387">
    <property type="entry name" value="HATPase_c"/>
    <property type="match status" value="1"/>
</dbReference>
<keyword evidence="7" id="KW-0067">ATP-binding</keyword>
<dbReference type="Gene3D" id="3.30.565.10">
    <property type="entry name" value="Histidine kinase-like ATPase, C-terminal domain"/>
    <property type="match status" value="1"/>
</dbReference>
<dbReference type="PROSITE" id="PS50005">
    <property type="entry name" value="TPR"/>
    <property type="match status" value="1"/>
</dbReference>
<dbReference type="InterPro" id="IPR011712">
    <property type="entry name" value="Sig_transdc_His_kin_sub3_dim/P"/>
</dbReference>
<dbReference type="Proteomes" id="UP000618319">
    <property type="component" value="Unassembled WGS sequence"/>
</dbReference>
<feature type="coiled-coil region" evidence="10">
    <location>
        <begin position="377"/>
        <end position="404"/>
    </location>
</feature>
<evidence type="ECO:0000313" key="14">
    <source>
        <dbReference type="EMBL" id="MBE8722665.1"/>
    </source>
</evidence>
<dbReference type="Gene3D" id="1.20.5.1930">
    <property type="match status" value="1"/>
</dbReference>
<dbReference type="InterPro" id="IPR005467">
    <property type="entry name" value="His_kinase_dom"/>
</dbReference>
<protein>
    <recommendedName>
        <fullName evidence="2">histidine kinase</fullName>
        <ecNumber evidence="2">2.7.13.3</ecNumber>
    </recommendedName>
</protein>
<dbReference type="EC" id="2.7.13.3" evidence="2"/>
<dbReference type="InterPro" id="IPR019734">
    <property type="entry name" value="TPR_rpt"/>
</dbReference>
<dbReference type="InterPro" id="IPR011990">
    <property type="entry name" value="TPR-like_helical_dom_sf"/>
</dbReference>
<dbReference type="EMBL" id="PSKQ01000024">
    <property type="protein sequence ID" value="MBE8722665.1"/>
    <property type="molecule type" value="Genomic_DNA"/>
</dbReference>
<proteinExistence type="predicted"/>
<evidence type="ECO:0000256" key="7">
    <source>
        <dbReference type="ARBA" id="ARBA00022840"/>
    </source>
</evidence>
<evidence type="ECO:0000256" key="5">
    <source>
        <dbReference type="ARBA" id="ARBA00022741"/>
    </source>
</evidence>
<keyword evidence="9" id="KW-0802">TPR repeat</keyword>
<keyword evidence="11" id="KW-1133">Transmembrane helix</keyword>
<sequence>MYKLGILIASVLLSITQLFAQTKEELQHYGDSLYRQLQHIDDREEKALALLDLSFFWSDYDAEKARQYVAESEKQLGDKSSTNYYQGLLHFYRAAIHFDIDPTTSKQQYMQADSLLRKDIPAKNSVSATRYRARLWGSYGALVQREGKAHEYVQVLLEKVIPMARQIGDSTLMGNNYQNVAMALMNLEEYDKANTYYQNALDLLKGRAGAEEQRLTLFVNAARNALFSKQYSYARSLLDSADNTVKSIPTSSYLPIYHNVAGSYWETQRNFDLANFHFEKALAGAKEQHNNDMAASILFSQFEAFQTRNQPAKAMAKLREVLPYVQQQASLKNKQMVYYNLAHTASQLGKHEEAAKWYKEHKLIVDTLLTDKGEALTLELEKKYQTAEKENELLRVKAANQQQQLAIQRTRLFAGIFLLTTVLLAMLSYMWYTALKNRKRLAAQKERLLQEEIKNSKQQEKLKLFNAMLQGQERERSRIARDLHDGLGGMLAGVKLKLSAVANREAKAQPQTASSMDLYTIINQMDHSVNELRRIARNMMPESLLYMGLEASLQDLCNAMAQPQTQIDFQAANLRTDYDQSFLIAVYRIVQELLTNAVKHSDASQIWVQCSEGDGHFYISVEDNGKGFDPHGEETKREGIGLSNIRNRVEILNGHLEVDTAIGKGASFHIQFKLAE</sequence>
<feature type="chain" id="PRO_5046856286" description="histidine kinase" evidence="12">
    <location>
        <begin position="21"/>
        <end position="676"/>
    </location>
</feature>
<feature type="repeat" description="TPR" evidence="9">
    <location>
        <begin position="174"/>
        <end position="207"/>
    </location>
</feature>
<dbReference type="CDD" id="cd16917">
    <property type="entry name" value="HATPase_UhpB-NarQ-NarX-like"/>
    <property type="match status" value="1"/>
</dbReference>
<keyword evidence="8" id="KW-0902">Two-component regulatory system</keyword>
<keyword evidence="4" id="KW-0808">Transferase</keyword>
<dbReference type="PROSITE" id="PS50109">
    <property type="entry name" value="HIS_KIN"/>
    <property type="match status" value="1"/>
</dbReference>
<name>A0ABR9TBL1_9SPHI</name>
<dbReference type="InterPro" id="IPR050482">
    <property type="entry name" value="Sensor_HK_TwoCompSys"/>
</dbReference>
<evidence type="ECO:0000256" key="8">
    <source>
        <dbReference type="ARBA" id="ARBA00023012"/>
    </source>
</evidence>
<evidence type="ECO:0000256" key="6">
    <source>
        <dbReference type="ARBA" id="ARBA00022777"/>
    </source>
</evidence>
<dbReference type="Gene3D" id="1.25.40.10">
    <property type="entry name" value="Tetratricopeptide repeat domain"/>
    <property type="match status" value="2"/>
</dbReference>
<dbReference type="InterPro" id="IPR003594">
    <property type="entry name" value="HATPase_dom"/>
</dbReference>
<evidence type="ECO:0000256" key="2">
    <source>
        <dbReference type="ARBA" id="ARBA00012438"/>
    </source>
</evidence>
<keyword evidence="15" id="KW-1185">Reference proteome</keyword>
<keyword evidence="11" id="KW-0812">Transmembrane</keyword>
<evidence type="ECO:0000256" key="11">
    <source>
        <dbReference type="SAM" id="Phobius"/>
    </source>
</evidence>
<feature type="signal peptide" evidence="12">
    <location>
        <begin position="1"/>
        <end position="20"/>
    </location>
</feature>
<dbReference type="Pfam" id="PF02518">
    <property type="entry name" value="HATPase_c"/>
    <property type="match status" value="1"/>
</dbReference>
<evidence type="ECO:0000256" key="1">
    <source>
        <dbReference type="ARBA" id="ARBA00000085"/>
    </source>
</evidence>
<feature type="domain" description="Histidine kinase" evidence="13">
    <location>
        <begin position="478"/>
        <end position="676"/>
    </location>
</feature>
<keyword evidence="3" id="KW-0597">Phosphoprotein</keyword>
<evidence type="ECO:0000256" key="10">
    <source>
        <dbReference type="SAM" id="Coils"/>
    </source>
</evidence>
<accession>A0ABR9TBL1</accession>
<feature type="coiled-coil region" evidence="10">
    <location>
        <begin position="439"/>
        <end position="475"/>
    </location>
</feature>
<evidence type="ECO:0000256" key="4">
    <source>
        <dbReference type="ARBA" id="ARBA00022679"/>
    </source>
</evidence>
<evidence type="ECO:0000313" key="15">
    <source>
        <dbReference type="Proteomes" id="UP000618319"/>
    </source>
</evidence>
<dbReference type="Pfam" id="PF13181">
    <property type="entry name" value="TPR_8"/>
    <property type="match status" value="2"/>
</dbReference>
<comment type="caution">
    <text evidence="14">The sequence shown here is derived from an EMBL/GenBank/DDBJ whole genome shotgun (WGS) entry which is preliminary data.</text>
</comment>
<keyword evidence="12" id="KW-0732">Signal</keyword>
<dbReference type="InterPro" id="IPR036890">
    <property type="entry name" value="HATPase_C_sf"/>
</dbReference>
<comment type="catalytic activity">
    <reaction evidence="1">
        <text>ATP + protein L-histidine = ADP + protein N-phospho-L-histidine.</text>
        <dbReference type="EC" id="2.7.13.3"/>
    </reaction>
</comment>
<keyword evidence="10" id="KW-0175">Coiled coil</keyword>
<dbReference type="PANTHER" id="PTHR24421:SF10">
    <property type="entry name" value="NITRATE_NITRITE SENSOR PROTEIN NARQ"/>
    <property type="match status" value="1"/>
</dbReference>